<feature type="repeat" description="ANK" evidence="4">
    <location>
        <begin position="354"/>
        <end position="389"/>
    </location>
</feature>
<dbReference type="Gene3D" id="1.25.40.20">
    <property type="entry name" value="Ankyrin repeat-containing domain"/>
    <property type="match status" value="3"/>
</dbReference>
<feature type="compositionally biased region" description="Basic and acidic residues" evidence="6">
    <location>
        <begin position="694"/>
        <end position="703"/>
    </location>
</feature>
<feature type="repeat" description="ANK" evidence="4">
    <location>
        <begin position="471"/>
        <end position="497"/>
    </location>
</feature>
<feature type="region of interest" description="Disordered" evidence="6">
    <location>
        <begin position="384"/>
        <end position="407"/>
    </location>
</feature>
<name>A0A6F9D5U4_9ASCI</name>
<dbReference type="EMBL" id="LR782915">
    <property type="protein sequence ID" value="CAB3221702.1"/>
    <property type="molecule type" value="mRNA"/>
</dbReference>
<feature type="repeat" description="ANK" evidence="4">
    <location>
        <begin position="434"/>
        <end position="471"/>
    </location>
</feature>
<reference evidence="8" key="1">
    <citation type="submission" date="2020-04" db="EMBL/GenBank/DDBJ databases">
        <authorList>
            <person name="Neveu A P."/>
        </authorList>
    </citation>
    <scope>NUCLEOTIDE SEQUENCE</scope>
    <source>
        <tissue evidence="8">Whole embryo</tissue>
    </source>
</reference>
<dbReference type="PANTHER" id="PTHR15897:SF2">
    <property type="entry name" value="ANKYRIN REPEAT AND MYND DOMAIN-CONTAINING PROTEIN 1"/>
    <property type="match status" value="1"/>
</dbReference>
<feature type="compositionally biased region" description="Low complexity" evidence="6">
    <location>
        <begin position="857"/>
        <end position="876"/>
    </location>
</feature>
<dbReference type="PROSITE" id="PS01360">
    <property type="entry name" value="ZF_MYND_1"/>
    <property type="match status" value="1"/>
</dbReference>
<keyword evidence="2 5" id="KW-0863">Zinc-finger</keyword>
<evidence type="ECO:0000256" key="3">
    <source>
        <dbReference type="ARBA" id="ARBA00022833"/>
    </source>
</evidence>
<dbReference type="GO" id="GO:0008270">
    <property type="term" value="F:zinc ion binding"/>
    <property type="evidence" value="ECO:0007669"/>
    <property type="project" value="UniProtKB-KW"/>
</dbReference>
<dbReference type="Pfam" id="PF12796">
    <property type="entry name" value="Ank_2"/>
    <property type="match status" value="2"/>
</dbReference>
<organism evidence="8">
    <name type="scientific">Phallusia mammillata</name>
    <dbReference type="NCBI Taxonomy" id="59560"/>
    <lineage>
        <taxon>Eukaryota</taxon>
        <taxon>Metazoa</taxon>
        <taxon>Chordata</taxon>
        <taxon>Tunicata</taxon>
        <taxon>Ascidiacea</taxon>
        <taxon>Phlebobranchia</taxon>
        <taxon>Ascidiidae</taxon>
        <taxon>Phallusia</taxon>
    </lineage>
</organism>
<feature type="region of interest" description="Disordered" evidence="6">
    <location>
        <begin position="678"/>
        <end position="712"/>
    </location>
</feature>
<feature type="region of interest" description="Disordered" evidence="6">
    <location>
        <begin position="833"/>
        <end position="892"/>
    </location>
</feature>
<dbReference type="InterPro" id="IPR002893">
    <property type="entry name" value="Znf_MYND"/>
</dbReference>
<feature type="compositionally biased region" description="Basic residues" evidence="6">
    <location>
        <begin position="119"/>
        <end position="135"/>
    </location>
</feature>
<proteinExistence type="evidence at transcript level"/>
<evidence type="ECO:0000256" key="2">
    <source>
        <dbReference type="ARBA" id="ARBA00022771"/>
    </source>
</evidence>
<evidence type="ECO:0000313" key="8">
    <source>
        <dbReference type="EMBL" id="CAB3221702.1"/>
    </source>
</evidence>
<keyword evidence="3" id="KW-0862">Zinc</keyword>
<dbReference type="AlphaFoldDB" id="A0A6F9D5U4"/>
<dbReference type="Gene3D" id="6.10.140.2220">
    <property type="match status" value="1"/>
</dbReference>
<keyword evidence="1" id="KW-0479">Metal-binding</keyword>
<evidence type="ECO:0000256" key="6">
    <source>
        <dbReference type="SAM" id="MobiDB-lite"/>
    </source>
</evidence>
<dbReference type="PROSITE" id="PS50865">
    <property type="entry name" value="ZF_MYND_2"/>
    <property type="match status" value="1"/>
</dbReference>
<accession>A0A6F9D5U4</accession>
<dbReference type="InterPro" id="IPR002110">
    <property type="entry name" value="Ankyrin_rpt"/>
</dbReference>
<dbReference type="PROSITE" id="PS50088">
    <property type="entry name" value="ANK_REPEAT"/>
    <property type="match status" value="4"/>
</dbReference>
<feature type="repeat" description="ANK" evidence="4">
    <location>
        <begin position="34"/>
        <end position="66"/>
    </location>
</feature>
<evidence type="ECO:0000256" key="4">
    <source>
        <dbReference type="PROSITE-ProRule" id="PRU00023"/>
    </source>
</evidence>
<dbReference type="InterPro" id="IPR053064">
    <property type="entry name" value="Ankyrin-MYND_domain-protein"/>
</dbReference>
<dbReference type="SUPFAM" id="SSF48403">
    <property type="entry name" value="Ankyrin repeat"/>
    <property type="match status" value="2"/>
</dbReference>
<dbReference type="InterPro" id="IPR036770">
    <property type="entry name" value="Ankyrin_rpt-contain_sf"/>
</dbReference>
<dbReference type="SMART" id="SM00248">
    <property type="entry name" value="ANK"/>
    <property type="match status" value="7"/>
</dbReference>
<dbReference type="Pfam" id="PF00023">
    <property type="entry name" value="Ank"/>
    <property type="match status" value="1"/>
</dbReference>
<dbReference type="SUPFAM" id="SSF144232">
    <property type="entry name" value="HIT/MYND zinc finger-like"/>
    <property type="match status" value="1"/>
</dbReference>
<evidence type="ECO:0000256" key="1">
    <source>
        <dbReference type="ARBA" id="ARBA00022723"/>
    </source>
</evidence>
<dbReference type="PANTHER" id="PTHR15897">
    <property type="entry name" value="ANKYRIN REPEAT AND MYND DOMAIN PROTEIN 1"/>
    <property type="match status" value="1"/>
</dbReference>
<feature type="domain" description="MYND-type" evidence="7">
    <location>
        <begin position="724"/>
        <end position="764"/>
    </location>
</feature>
<gene>
    <name evidence="8" type="primary">Ankmy1</name>
</gene>
<keyword evidence="4" id="KW-0040">ANK repeat</keyword>
<sequence length="916" mass="101327">MSIALIEQAGLGNFRQVYSILKSGLVDANVMDCKGSGALLEAAINCHHKVVNLLLDCGANVNQVTDEAVSALSACHVFYYPIDHFKYNIAEKYVQNHRRSEEKEKRGRPRSPAIDLLMRNRRRSSSSGERKRRRSSQSPDRASPDSLMSRRKTIASPERLRIAGREKLTPSPVNMGETEAIETCKSDLKIKKVFRDIMSAKSQGRSSEAKSFNFDPAVDDVSSVDAKSQHTSKDDLTFESNVNMVEYNLQVSEHLIERTATLLSHNLRAVSGISTRDGTAIRLGTAAALAVWKSEHKQLESMMHLLMKRGADPNIGSVPFPCLFFAVKAGDVDAVRVLLQHGASTNCRLSDKLGGLTPLHIASGIRCSEGVPIVELLLHASANPNTPAHDEDISRATGTGGSESGGSEKLVNQFKWMETGTQWVTQGLKFVEESGRTPLHIACDRDDNYREAREIANLLLDNGANPDVIWNGYSPLALAIASGNDFCIDELLHFGADGSLPLTRGIGSALCVASNPKHEHRRTPEGRIRVIDKLVNAGANILVPVTYGSKELTGTVVDYAHWMFFRDSRIAHTPYHALSVKERETYNARKRLLSHLGSLLRHAAVLVERERLKQETHYGIKSQSPSRDGRFLYTGAGADIAVTSNLSTPQTYSNQEAHGLSWGNTAVSRVSFVRPGYHEQTDDRSAGVKSAMDSSREAKETSKSGKKKKRLQSGPIRKPLFRYCYDCGRSVGVRLTSCSRCHEVFYCSRACKLKAWEERHKDECLRIKVYREQSPLPTPSEIAALFADRQLDETIERANLKTTSIVDTILNQHLTVAEENALILSRKPMFGSRGTTNRWTRSRGRDSSSRRAKKAASGRSGRTTHTSNTKSHSSPTRQSMAKVGSKTRRKVGKEVEFGTTGLTLHELGITENYSFN</sequence>
<dbReference type="Pfam" id="PF01753">
    <property type="entry name" value="zf-MYND"/>
    <property type="match status" value="1"/>
</dbReference>
<feature type="compositionally biased region" description="Basic and acidic residues" evidence="6">
    <location>
        <begin position="158"/>
        <end position="168"/>
    </location>
</feature>
<protein>
    <submittedName>
        <fullName evidence="8">Ankyrin repeat and MYND domain-containing protein 1</fullName>
    </submittedName>
</protein>
<dbReference type="PROSITE" id="PS50297">
    <property type="entry name" value="ANK_REP_REGION"/>
    <property type="match status" value="3"/>
</dbReference>
<evidence type="ECO:0000256" key="5">
    <source>
        <dbReference type="PROSITE-ProRule" id="PRU00134"/>
    </source>
</evidence>
<feature type="region of interest" description="Disordered" evidence="6">
    <location>
        <begin position="97"/>
        <end position="174"/>
    </location>
</feature>
<evidence type="ECO:0000259" key="7">
    <source>
        <dbReference type="PROSITE" id="PS50865"/>
    </source>
</evidence>